<proteinExistence type="predicted"/>
<evidence type="ECO:0000259" key="4">
    <source>
        <dbReference type="SMART" id="SM00861"/>
    </source>
</evidence>
<dbReference type="Gene3D" id="3.40.50.920">
    <property type="match status" value="1"/>
</dbReference>
<dbReference type="InterPro" id="IPR005475">
    <property type="entry name" value="Transketolase-like_Pyr-bd"/>
</dbReference>
<protein>
    <submittedName>
        <fullName evidence="5">Pyruvate dehydrogenase E1 component beta subunit</fullName>
        <ecNumber evidence="5">1.2.4.1</ecNumber>
    </submittedName>
</protein>
<dbReference type="SUPFAM" id="SSF52922">
    <property type="entry name" value="TK C-terminal domain-like"/>
    <property type="match status" value="1"/>
</dbReference>
<dbReference type="PANTHER" id="PTHR43257">
    <property type="entry name" value="PYRUVATE DEHYDROGENASE E1 COMPONENT BETA SUBUNIT"/>
    <property type="match status" value="1"/>
</dbReference>
<gene>
    <name evidence="5" type="ORF">BJ976_000433</name>
</gene>
<comment type="caution">
    <text evidence="5">The sequence shown here is derived from an EMBL/GenBank/DDBJ whole genome shotgun (WGS) entry which is preliminary data.</text>
</comment>
<dbReference type="Proteomes" id="UP000560081">
    <property type="component" value="Unassembled WGS sequence"/>
</dbReference>
<dbReference type="Pfam" id="PF02780">
    <property type="entry name" value="Transketolase_C"/>
    <property type="match status" value="1"/>
</dbReference>
<dbReference type="Gene3D" id="3.40.50.970">
    <property type="match status" value="1"/>
</dbReference>
<dbReference type="EMBL" id="JACHMC010000001">
    <property type="protein sequence ID" value="MBB4882082.1"/>
    <property type="molecule type" value="Genomic_DNA"/>
</dbReference>
<evidence type="ECO:0000256" key="1">
    <source>
        <dbReference type="ARBA" id="ARBA00001964"/>
    </source>
</evidence>
<dbReference type="AlphaFoldDB" id="A0A4Y8X3R1"/>
<comment type="cofactor">
    <cofactor evidence="1">
        <name>thiamine diphosphate</name>
        <dbReference type="ChEBI" id="CHEBI:58937"/>
    </cofactor>
</comment>
<dbReference type="RefSeq" id="WP_135028886.1">
    <property type="nucleotide sequence ID" value="NZ_BMLA01000006.1"/>
</dbReference>
<dbReference type="FunFam" id="3.40.50.920:FF:000001">
    <property type="entry name" value="Pyruvate dehydrogenase E1 beta subunit"/>
    <property type="match status" value="1"/>
</dbReference>
<dbReference type="GO" id="GO:0000287">
    <property type="term" value="F:magnesium ion binding"/>
    <property type="evidence" value="ECO:0007669"/>
    <property type="project" value="UniProtKB-ARBA"/>
</dbReference>
<reference evidence="5 6" key="1">
    <citation type="submission" date="2020-08" db="EMBL/GenBank/DDBJ databases">
        <title>Sequencing the genomes of 1000 actinobacteria strains.</title>
        <authorList>
            <person name="Klenk H.-P."/>
        </authorList>
    </citation>
    <scope>NUCLEOTIDE SEQUENCE [LARGE SCALE GENOMIC DNA]</scope>
    <source>
        <strain evidence="5 6">DSM 19079</strain>
    </source>
</reference>
<sequence length="354" mass="37924">MAALTFAAALNAALADEMAADPMVVVFGEDVGTLGGVFRITDGLTKRFGEERCFDTPLAESGIAGLGVGMALGGARPVMEMQFDAFAYPAFEQIASHAAKMRNRTKGAAPMPLTIRIPYGGGIGGVEHHCDSSESYYAHTPGLKVYTPASVKDAYLMLRSAIRLDDPVIFMEPKKMYWTKADLDLDELRAEFDAQWARVESEAEHGEAWARAAVVRPGTDVTLVSYGPSVPTCLAAADAAAEEGYSVEVVDLRTVNPLDEDTMAASVAKTGRAVVVAEPQGFASVASELVARIQQRCFHSLAAPVGRVTGWDIPYPAPKLEEHHLPSVDRILDAIEDLNWDLDAEAPAAEEARA</sequence>
<accession>A0A4Y8X3R1</accession>
<dbReference type="InterPro" id="IPR009014">
    <property type="entry name" value="Transketo_C/PFOR_II"/>
</dbReference>
<evidence type="ECO:0000256" key="2">
    <source>
        <dbReference type="ARBA" id="ARBA00023002"/>
    </source>
</evidence>
<feature type="domain" description="Transketolase-like pyrimidine-binding" evidence="4">
    <location>
        <begin position="4"/>
        <end position="179"/>
    </location>
</feature>
<dbReference type="EC" id="1.2.4.1" evidence="5"/>
<organism evidence="5 6">
    <name type="scientific">Micrococcus flavus</name>
    <dbReference type="NCBI Taxonomy" id="384602"/>
    <lineage>
        <taxon>Bacteria</taxon>
        <taxon>Bacillati</taxon>
        <taxon>Actinomycetota</taxon>
        <taxon>Actinomycetes</taxon>
        <taxon>Micrococcales</taxon>
        <taxon>Micrococcaceae</taxon>
        <taxon>Micrococcus</taxon>
    </lineage>
</organism>
<dbReference type="GO" id="GO:0004739">
    <property type="term" value="F:pyruvate dehydrogenase (acetyl-transferring) activity"/>
    <property type="evidence" value="ECO:0007669"/>
    <property type="project" value="UniProtKB-EC"/>
</dbReference>
<dbReference type="InterPro" id="IPR029061">
    <property type="entry name" value="THDP-binding"/>
</dbReference>
<keyword evidence="5" id="KW-0670">Pyruvate</keyword>
<dbReference type="OrthoDB" id="3457658at2"/>
<evidence type="ECO:0000313" key="6">
    <source>
        <dbReference type="Proteomes" id="UP000560081"/>
    </source>
</evidence>
<dbReference type="Pfam" id="PF02779">
    <property type="entry name" value="Transket_pyr"/>
    <property type="match status" value="1"/>
</dbReference>
<dbReference type="FunFam" id="3.40.50.970:FF:000001">
    <property type="entry name" value="Pyruvate dehydrogenase E1 beta subunit"/>
    <property type="match status" value="1"/>
</dbReference>
<dbReference type="SUPFAM" id="SSF52518">
    <property type="entry name" value="Thiamin diphosphate-binding fold (THDP-binding)"/>
    <property type="match status" value="1"/>
</dbReference>
<keyword evidence="3" id="KW-0786">Thiamine pyrophosphate</keyword>
<name>A0A4Y8X3R1_9MICC</name>
<evidence type="ECO:0000256" key="3">
    <source>
        <dbReference type="ARBA" id="ARBA00023052"/>
    </source>
</evidence>
<dbReference type="CDD" id="cd07036">
    <property type="entry name" value="TPP_PYR_E1-PDHc-beta_like"/>
    <property type="match status" value="1"/>
</dbReference>
<dbReference type="InterPro" id="IPR033248">
    <property type="entry name" value="Transketolase_C"/>
</dbReference>
<keyword evidence="2 5" id="KW-0560">Oxidoreductase</keyword>
<keyword evidence="6" id="KW-1185">Reference proteome</keyword>
<dbReference type="SMART" id="SM00861">
    <property type="entry name" value="Transket_pyr"/>
    <property type="match status" value="1"/>
</dbReference>
<dbReference type="PANTHER" id="PTHR43257:SF2">
    <property type="entry name" value="PYRUVATE DEHYDROGENASE E1 COMPONENT SUBUNIT BETA"/>
    <property type="match status" value="1"/>
</dbReference>
<evidence type="ECO:0000313" key="5">
    <source>
        <dbReference type="EMBL" id="MBB4882082.1"/>
    </source>
</evidence>